<evidence type="ECO:0000313" key="2">
    <source>
        <dbReference type="Proteomes" id="UP000237271"/>
    </source>
</evidence>
<gene>
    <name evidence="1" type="ORF">PHPALM_20196</name>
</gene>
<proteinExistence type="predicted"/>
<comment type="caution">
    <text evidence="1">The sequence shown here is derived from an EMBL/GenBank/DDBJ whole genome shotgun (WGS) entry which is preliminary data.</text>
</comment>
<dbReference type="EMBL" id="NCKW01011137">
    <property type="protein sequence ID" value="POM64300.1"/>
    <property type="molecule type" value="Genomic_DNA"/>
</dbReference>
<keyword evidence="2" id="KW-1185">Reference proteome</keyword>
<evidence type="ECO:0000313" key="1">
    <source>
        <dbReference type="EMBL" id="POM64300.1"/>
    </source>
</evidence>
<accession>A0A2P4XFH9</accession>
<protein>
    <submittedName>
        <fullName evidence="1">Uncharacterized protein</fullName>
    </submittedName>
</protein>
<name>A0A2P4XFH9_9STRA</name>
<reference evidence="1 2" key="1">
    <citation type="journal article" date="2017" name="Genome Biol. Evol.">
        <title>Phytophthora megakarya and P. palmivora, closely related causal agents of cacao black pod rot, underwent increases in genome sizes and gene numbers by different mechanisms.</title>
        <authorList>
            <person name="Ali S.S."/>
            <person name="Shao J."/>
            <person name="Lary D.J."/>
            <person name="Kronmiller B."/>
            <person name="Shen D."/>
            <person name="Strem M.D."/>
            <person name="Amoako-Attah I."/>
            <person name="Akrofi A.Y."/>
            <person name="Begoude B.A."/>
            <person name="Ten Hoopen G.M."/>
            <person name="Coulibaly K."/>
            <person name="Kebe B.I."/>
            <person name="Melnick R.L."/>
            <person name="Guiltinan M.J."/>
            <person name="Tyler B.M."/>
            <person name="Meinhardt L.W."/>
            <person name="Bailey B.A."/>
        </authorList>
    </citation>
    <scope>NUCLEOTIDE SEQUENCE [LARGE SCALE GENOMIC DNA]</scope>
    <source>
        <strain evidence="2">sbr112.9</strain>
    </source>
</reference>
<organism evidence="1 2">
    <name type="scientific">Phytophthora palmivora</name>
    <dbReference type="NCBI Taxonomy" id="4796"/>
    <lineage>
        <taxon>Eukaryota</taxon>
        <taxon>Sar</taxon>
        <taxon>Stramenopiles</taxon>
        <taxon>Oomycota</taxon>
        <taxon>Peronosporomycetes</taxon>
        <taxon>Peronosporales</taxon>
        <taxon>Peronosporaceae</taxon>
        <taxon>Phytophthora</taxon>
    </lineage>
</organism>
<sequence>MWFPDLSLVRILNWTKVTNNNASDDGPLTTQKQLIYCGGPGQLSLQCYFADYAMKLSFNNKISTERETRAAVLAAGAYQAQAIASAWKKQPAKRIQGLYLETCHKIMRSLDEMKQAPELDVWNIHFCVHIITNKQSNGGWILFHQEAGQQWKPIMTGNLKLESNNAGVYNAAKSLQHGLIQEPQEQLQTSVLKHNTLLKTRTEGKSPATPTDG</sequence>
<dbReference type="Proteomes" id="UP000237271">
    <property type="component" value="Unassembled WGS sequence"/>
</dbReference>
<dbReference type="AlphaFoldDB" id="A0A2P4XFH9"/>